<evidence type="ECO:0000313" key="4">
    <source>
        <dbReference type="EMBL" id="KAG5563109.1"/>
    </source>
</evidence>
<dbReference type="InterPro" id="IPR032799">
    <property type="entry name" value="TAXi_C"/>
</dbReference>
<dbReference type="AlphaFoldDB" id="A0AAV6LGB7"/>
<evidence type="ECO:0000259" key="2">
    <source>
        <dbReference type="Pfam" id="PF14541"/>
    </source>
</evidence>
<gene>
    <name evidence="4" type="ORF">RHGRI_005753</name>
</gene>
<dbReference type="InterPro" id="IPR021109">
    <property type="entry name" value="Peptidase_aspartic_dom_sf"/>
</dbReference>
<evidence type="ECO:0000313" key="5">
    <source>
        <dbReference type="Proteomes" id="UP000823749"/>
    </source>
</evidence>
<dbReference type="Pfam" id="PF14543">
    <property type="entry name" value="TAXi_N"/>
    <property type="match status" value="1"/>
</dbReference>
<dbReference type="Proteomes" id="UP000823749">
    <property type="component" value="Chromosome 2"/>
</dbReference>
<reference evidence="4" key="1">
    <citation type="submission" date="2020-08" db="EMBL/GenBank/DDBJ databases">
        <title>Plant Genome Project.</title>
        <authorList>
            <person name="Zhang R.-G."/>
        </authorList>
    </citation>
    <scope>NUCLEOTIDE SEQUENCE</scope>
    <source>
        <strain evidence="4">WSP0</strain>
        <tissue evidence="4">Leaf</tissue>
    </source>
</reference>
<dbReference type="EMBL" id="JACTNZ010000002">
    <property type="protein sequence ID" value="KAG5563109.1"/>
    <property type="molecule type" value="Genomic_DNA"/>
</dbReference>
<proteinExistence type="inferred from homology"/>
<dbReference type="InterPro" id="IPR001461">
    <property type="entry name" value="Aspartic_peptidase_A1"/>
</dbReference>
<feature type="domain" description="Xylanase inhibitor C-terminal" evidence="2">
    <location>
        <begin position="219"/>
        <end position="305"/>
    </location>
</feature>
<protein>
    <recommendedName>
        <fullName evidence="6">Peptidase A1 domain-containing protein</fullName>
    </recommendedName>
</protein>
<dbReference type="GO" id="GO:0006508">
    <property type="term" value="P:proteolysis"/>
    <property type="evidence" value="ECO:0007669"/>
    <property type="project" value="InterPro"/>
</dbReference>
<dbReference type="Pfam" id="PF14541">
    <property type="entry name" value="TAXi_C"/>
    <property type="match status" value="1"/>
</dbReference>
<feature type="domain" description="Xylanase inhibitor N-terminal" evidence="3">
    <location>
        <begin position="58"/>
        <end position="163"/>
    </location>
</feature>
<comment type="similarity">
    <text evidence="1">Belongs to the peptidase A1 family.</text>
</comment>
<dbReference type="Gene3D" id="2.40.70.10">
    <property type="entry name" value="Acid Proteases"/>
    <property type="match status" value="2"/>
</dbReference>
<evidence type="ECO:0000256" key="1">
    <source>
        <dbReference type="ARBA" id="ARBA00007447"/>
    </source>
</evidence>
<dbReference type="InterPro" id="IPR032861">
    <property type="entry name" value="TAXi_N"/>
</dbReference>
<dbReference type="SUPFAM" id="SSF50630">
    <property type="entry name" value="Acid proteases"/>
    <property type="match status" value="1"/>
</dbReference>
<evidence type="ECO:0000259" key="3">
    <source>
        <dbReference type="Pfam" id="PF14543"/>
    </source>
</evidence>
<keyword evidence="5" id="KW-1185">Reference proteome</keyword>
<evidence type="ECO:0008006" key="6">
    <source>
        <dbReference type="Google" id="ProtNLM"/>
    </source>
</evidence>
<accession>A0AAV6LGB7</accession>
<sequence length="310" mass="33285">MHRGREGSNGILGRRGIIGGGLVLVREDRGRGTGGEGGGAASPTETLGGLPSVVRGSCYQQQEPIFNPSASQTYKNLSCTAPQCSQLLINGCTGATNICDYEVIYADGFFTIELLATETLTLTPFEVFPGFAFGWGLQNTGPSSGVTGFSGLAGLLGLGRSPLPRRANRFKIRKLLLLLSSYTIYLPHQELWYLEKFFRHYNRLRHLHYISAAGGVRCSPEGSPFDTCYDFSGRDTVEVLTISFLFGGDVEVPIPFPGILTGSKELNYLAFAGNSDASDFGVFGNWQQQTLDVVYDVASGKIGFGTGGCS</sequence>
<name>A0AAV6LGB7_9ERIC</name>
<dbReference type="GO" id="GO:0004190">
    <property type="term" value="F:aspartic-type endopeptidase activity"/>
    <property type="evidence" value="ECO:0007669"/>
    <property type="project" value="InterPro"/>
</dbReference>
<organism evidence="4 5">
    <name type="scientific">Rhododendron griersonianum</name>
    <dbReference type="NCBI Taxonomy" id="479676"/>
    <lineage>
        <taxon>Eukaryota</taxon>
        <taxon>Viridiplantae</taxon>
        <taxon>Streptophyta</taxon>
        <taxon>Embryophyta</taxon>
        <taxon>Tracheophyta</taxon>
        <taxon>Spermatophyta</taxon>
        <taxon>Magnoliopsida</taxon>
        <taxon>eudicotyledons</taxon>
        <taxon>Gunneridae</taxon>
        <taxon>Pentapetalae</taxon>
        <taxon>asterids</taxon>
        <taxon>Ericales</taxon>
        <taxon>Ericaceae</taxon>
        <taxon>Ericoideae</taxon>
        <taxon>Rhodoreae</taxon>
        <taxon>Rhododendron</taxon>
    </lineage>
</organism>
<dbReference type="PANTHER" id="PTHR13683:SF679">
    <property type="entry name" value="ASPARTYL PROTEASE FAMILY PROTEIN 2"/>
    <property type="match status" value="1"/>
</dbReference>
<dbReference type="PANTHER" id="PTHR13683">
    <property type="entry name" value="ASPARTYL PROTEASES"/>
    <property type="match status" value="1"/>
</dbReference>
<comment type="caution">
    <text evidence="4">The sequence shown here is derived from an EMBL/GenBank/DDBJ whole genome shotgun (WGS) entry which is preliminary data.</text>
</comment>